<evidence type="ECO:0000313" key="1">
    <source>
        <dbReference type="EMBL" id="KAA6348456.1"/>
    </source>
</evidence>
<gene>
    <name evidence="1" type="ORF">EZS27_004056</name>
</gene>
<proteinExistence type="predicted"/>
<dbReference type="EMBL" id="SNRY01000067">
    <property type="protein sequence ID" value="KAA6348456.1"/>
    <property type="molecule type" value="Genomic_DNA"/>
</dbReference>
<comment type="caution">
    <text evidence="1">The sequence shown here is derived from an EMBL/GenBank/DDBJ whole genome shotgun (WGS) entry which is preliminary data.</text>
</comment>
<accession>A0A5J4SQU7</accession>
<sequence>MSFIQRFTHNCSIFFFKTNEKGGGEKQKIPLRMQTGAKMEQEQTDLKVLNRKDRLFGSLPHTHMATGERQG</sequence>
<dbReference type="AlphaFoldDB" id="A0A5J4SQU7"/>
<reference evidence="1" key="1">
    <citation type="submission" date="2019-03" db="EMBL/GenBank/DDBJ databases">
        <title>Single cell metagenomics reveals metabolic interactions within the superorganism composed of flagellate Streblomastix strix and complex community of Bacteroidetes bacteria on its surface.</title>
        <authorList>
            <person name="Treitli S.C."/>
            <person name="Kolisko M."/>
            <person name="Husnik F."/>
            <person name="Keeling P."/>
            <person name="Hampl V."/>
        </authorList>
    </citation>
    <scope>NUCLEOTIDE SEQUENCE</scope>
    <source>
        <strain evidence="1">STM</strain>
    </source>
</reference>
<protein>
    <submittedName>
        <fullName evidence="1">Uncharacterized protein</fullName>
    </submittedName>
</protein>
<organism evidence="1">
    <name type="scientific">termite gut metagenome</name>
    <dbReference type="NCBI Taxonomy" id="433724"/>
    <lineage>
        <taxon>unclassified sequences</taxon>
        <taxon>metagenomes</taxon>
        <taxon>organismal metagenomes</taxon>
    </lineage>
</organism>
<name>A0A5J4SQU7_9ZZZZ</name>